<accession>A0A918ZEC9</accession>
<keyword evidence="2" id="KW-1185">Reference proteome</keyword>
<organism evidence="1 2">
    <name type="scientific">Streptomyces longispororuber</name>
    <dbReference type="NCBI Taxonomy" id="68230"/>
    <lineage>
        <taxon>Bacteria</taxon>
        <taxon>Bacillati</taxon>
        <taxon>Actinomycetota</taxon>
        <taxon>Actinomycetes</taxon>
        <taxon>Kitasatosporales</taxon>
        <taxon>Streptomycetaceae</taxon>
        <taxon>Streptomyces</taxon>
    </lineage>
</organism>
<gene>
    <name evidence="1" type="ORF">GCM10018785_17900</name>
</gene>
<comment type="caution">
    <text evidence="1">The sequence shown here is derived from an EMBL/GenBank/DDBJ whole genome shotgun (WGS) entry which is preliminary data.</text>
</comment>
<dbReference type="Proteomes" id="UP000608024">
    <property type="component" value="Unassembled WGS sequence"/>
</dbReference>
<evidence type="ECO:0000313" key="1">
    <source>
        <dbReference type="EMBL" id="GHE48728.1"/>
    </source>
</evidence>
<dbReference type="AlphaFoldDB" id="A0A918ZEC9"/>
<proteinExistence type="predicted"/>
<protein>
    <submittedName>
        <fullName evidence="1">Uncharacterized protein</fullName>
    </submittedName>
</protein>
<sequence length="171" mass="17380">MTVARGRYELRVHRVVGAPHGARVTLTGWATAALRSELVALYGWTGADEVRAPRGTAYEPWARVPRLSADVEGTAVFVALASLTAPAPAAPPATAVPPFAAVPPLSSASPLPVPVPPPAAVPPPGAVPPSAPVPLSAAVRGVTVTGRAVRVRWADGADTVLGFAPLTVRMG</sequence>
<evidence type="ECO:0000313" key="2">
    <source>
        <dbReference type="Proteomes" id="UP000608024"/>
    </source>
</evidence>
<dbReference type="EMBL" id="BNBT01000017">
    <property type="protein sequence ID" value="GHE48728.1"/>
    <property type="molecule type" value="Genomic_DNA"/>
</dbReference>
<reference evidence="1" key="2">
    <citation type="submission" date="2020-09" db="EMBL/GenBank/DDBJ databases">
        <authorList>
            <person name="Sun Q."/>
            <person name="Ohkuma M."/>
        </authorList>
    </citation>
    <scope>NUCLEOTIDE SEQUENCE</scope>
    <source>
        <strain evidence="1">JCM 4784</strain>
    </source>
</reference>
<reference evidence="1" key="1">
    <citation type="journal article" date="2014" name="Int. J. Syst. Evol. Microbiol.">
        <title>Complete genome sequence of Corynebacterium casei LMG S-19264T (=DSM 44701T), isolated from a smear-ripened cheese.</title>
        <authorList>
            <consortium name="US DOE Joint Genome Institute (JGI-PGF)"/>
            <person name="Walter F."/>
            <person name="Albersmeier A."/>
            <person name="Kalinowski J."/>
            <person name="Ruckert C."/>
        </authorList>
    </citation>
    <scope>NUCLEOTIDE SEQUENCE</scope>
    <source>
        <strain evidence="1">JCM 4784</strain>
    </source>
</reference>
<name>A0A918ZEC9_9ACTN</name>